<dbReference type="PANTHER" id="PTHR33116:SF86">
    <property type="entry name" value="REVERSE TRANSCRIPTASE DOMAIN-CONTAINING PROTEIN"/>
    <property type="match status" value="1"/>
</dbReference>
<dbReference type="Gene3D" id="3.60.10.10">
    <property type="entry name" value="Endonuclease/exonuclease/phosphatase"/>
    <property type="match status" value="1"/>
</dbReference>
<reference evidence="4" key="1">
    <citation type="submission" date="2018-02" db="EMBL/GenBank/DDBJ databases">
        <authorList>
            <person name="Cohen D.B."/>
            <person name="Kent A.D."/>
        </authorList>
    </citation>
    <scope>NUCLEOTIDE SEQUENCE</scope>
</reference>
<gene>
    <name evidence="4" type="ORF">FSB_LOCUS9653</name>
</gene>
<sequence length="1166" mass="132736">MTEELEELCRRMQLSDKEMSHITFKGSIRALWSGLGGVTVRSIEDNLFMAVFSRRDDMERIFVQSPWTFDKKLILIVRFEGDLQPTGVRFSHAAFWIRVFNLPIKSMIREMGEDIGQEIGRLLEVDVPENGLGWGEYLRIRVEIDIAQPLLRGCILQRDESDGGDPFWVDFKYEHLPIFCYRCGKLGHGSHECVVGRGGRDGMFQPDEERESNLPSDREATMENVPSSPVPVVGANSGTVLVPTNLKADSAEVVDSNRRTIRTVRGDYGEKKLDKHVDSTFVIPKSGVSSSHANLHEVLHAEVAINNVDSGEHVGDVGTTKVSTWKRRAKAQGVSARVVESSPILSCNGKRLLEEETVGRDDVVDAPPVTMKTLSLNCHGLGNPQTVNELHNLVKKEGPNIVFLMETRLNVRSLEWLCVRLGMKGCLGVERHGQGGGLALFCDTSVMVNVQSYSDHRIDGEVVQNDGFRWRFTGFYGYPEVHSRHRSWSLLRHLKSISDVPWMIFGGFNEITRLEEKVGTEDRNANQMAAFREALMDCSLQDLGFIGTEFTWSNNRGEWSLDHVGLLLDSRTNQPRNSAPQRKRRMFRFEKAWLKEPGCEEVIESAWEVQPIGTAMHKPKKDYDSRQINLIRRELNGLHEKAEVTWRQHSRIAWLTEGDRNTKFFHECASQRKKTNTIRGLIDQQGHWRIEPLEVEQIVVDYFSNLFASSNLQTIDKVLHEVDGVVTPGMNNDLLRPFTHEEIKRALFQMHPSKAPRPDVVGRAKRRAFNEIKDRVWRHLQGWKEKLLSQAGREVLIKAVIQAIPTYAMSCFKFPAGLCEDLCSMANRFWWGQKRGEKNIHWLGKHKLCRLKSEGGIGFLDLKLFNKALLARQGWRLLQNPSSLVFKMLKAKYFPNSSFLDALIPVNASFIWRSICEFKIVLQEGLRWRVGTGEKIKIWGDKWLPSCSTYQVISPRSFLDDSTTVDKLICKDTMTWDADILERLFLPQDVEAIKSIPLSLRRPFDILIWTGTKRGDFSVRSAYHMLLNQSHAVEASSSSSSSRGQIQRGWSSIWAVPVQPKVKLFIWRACKAIFPTQTNLFDKEGCEFAQGVWKASPAMIPPSYHVNKPFTEFISSCIDDLGSPALEITFTTAWALWKARNDLVWNAKNSTVSEICQYAAELALDF</sequence>
<accession>A0A2N9F4H3</accession>
<dbReference type="InterPro" id="IPR025836">
    <property type="entry name" value="Zn_knuckle_CX2CX4HX4C"/>
</dbReference>
<dbReference type="GO" id="GO:0003676">
    <property type="term" value="F:nucleic acid binding"/>
    <property type="evidence" value="ECO:0007669"/>
    <property type="project" value="InterPro"/>
</dbReference>
<keyword evidence="1" id="KW-0479">Metal-binding</keyword>
<evidence type="ECO:0000259" key="3">
    <source>
        <dbReference type="PROSITE" id="PS50158"/>
    </source>
</evidence>
<dbReference type="GO" id="GO:0008270">
    <property type="term" value="F:zinc ion binding"/>
    <property type="evidence" value="ECO:0007669"/>
    <property type="project" value="UniProtKB-KW"/>
</dbReference>
<dbReference type="SUPFAM" id="SSF56219">
    <property type="entry name" value="DNase I-like"/>
    <property type="match status" value="1"/>
</dbReference>
<dbReference type="PROSITE" id="PS50158">
    <property type="entry name" value="ZF_CCHC"/>
    <property type="match status" value="1"/>
</dbReference>
<protein>
    <recommendedName>
        <fullName evidence="3">CCHC-type domain-containing protein</fullName>
    </recommendedName>
</protein>
<dbReference type="InterPro" id="IPR036691">
    <property type="entry name" value="Endo/exonu/phosph_ase_sf"/>
</dbReference>
<proteinExistence type="predicted"/>
<name>A0A2N9F4H3_FAGSY</name>
<dbReference type="PANTHER" id="PTHR33116">
    <property type="entry name" value="REVERSE TRANSCRIPTASE ZINC-BINDING DOMAIN-CONTAINING PROTEIN-RELATED-RELATED"/>
    <property type="match status" value="1"/>
</dbReference>
<keyword evidence="1" id="KW-0862">Zinc</keyword>
<evidence type="ECO:0000256" key="2">
    <source>
        <dbReference type="SAM" id="MobiDB-lite"/>
    </source>
</evidence>
<evidence type="ECO:0000256" key="1">
    <source>
        <dbReference type="PROSITE-ProRule" id="PRU00047"/>
    </source>
</evidence>
<dbReference type="EMBL" id="OIVN01000535">
    <property type="protein sequence ID" value="SPC81771.1"/>
    <property type="molecule type" value="Genomic_DNA"/>
</dbReference>
<dbReference type="Pfam" id="PF03372">
    <property type="entry name" value="Exo_endo_phos"/>
    <property type="match status" value="1"/>
</dbReference>
<evidence type="ECO:0000313" key="4">
    <source>
        <dbReference type="EMBL" id="SPC81771.1"/>
    </source>
</evidence>
<organism evidence="4">
    <name type="scientific">Fagus sylvatica</name>
    <name type="common">Beechnut</name>
    <dbReference type="NCBI Taxonomy" id="28930"/>
    <lineage>
        <taxon>Eukaryota</taxon>
        <taxon>Viridiplantae</taxon>
        <taxon>Streptophyta</taxon>
        <taxon>Embryophyta</taxon>
        <taxon>Tracheophyta</taxon>
        <taxon>Spermatophyta</taxon>
        <taxon>Magnoliopsida</taxon>
        <taxon>eudicotyledons</taxon>
        <taxon>Gunneridae</taxon>
        <taxon>Pentapetalae</taxon>
        <taxon>rosids</taxon>
        <taxon>fabids</taxon>
        <taxon>Fagales</taxon>
        <taxon>Fagaceae</taxon>
        <taxon>Fagus</taxon>
    </lineage>
</organism>
<dbReference type="InterPro" id="IPR001878">
    <property type="entry name" value="Znf_CCHC"/>
</dbReference>
<feature type="region of interest" description="Disordered" evidence="2">
    <location>
        <begin position="202"/>
        <end position="234"/>
    </location>
</feature>
<dbReference type="AlphaFoldDB" id="A0A2N9F4H3"/>
<dbReference type="GO" id="GO:0003824">
    <property type="term" value="F:catalytic activity"/>
    <property type="evidence" value="ECO:0007669"/>
    <property type="project" value="InterPro"/>
</dbReference>
<keyword evidence="1" id="KW-0863">Zinc-finger</keyword>
<feature type="domain" description="CCHC-type" evidence="3">
    <location>
        <begin position="180"/>
        <end position="193"/>
    </location>
</feature>
<dbReference type="InterPro" id="IPR005135">
    <property type="entry name" value="Endo/exonuclease/phosphatase"/>
</dbReference>
<dbReference type="Pfam" id="PF14392">
    <property type="entry name" value="zf-CCHC_4"/>
    <property type="match status" value="1"/>
</dbReference>